<feature type="transmembrane region" description="Helical" evidence="7">
    <location>
        <begin position="243"/>
        <end position="270"/>
    </location>
</feature>
<keyword evidence="10" id="KW-1185">Reference proteome</keyword>
<dbReference type="PANTHER" id="PTHR23501:SF197">
    <property type="entry name" value="COMD"/>
    <property type="match status" value="1"/>
</dbReference>
<evidence type="ECO:0000256" key="1">
    <source>
        <dbReference type="ARBA" id="ARBA00004651"/>
    </source>
</evidence>
<sequence>MLTILLAALDQTIVATALPAIVGELRGFNELSWVVSAYLIATTVTIPLYGKLSDIHGRRRMMLIAISVFLLGSLLCGVAQSMGQLIAFRIIQGIGAGGLIPLAQAAIADLVPPRDRGRYQGFVGAVWAVAAIAGPLLGGTLTDAASWRWIFLINLPVGAIAMLVIARTMPAPRQRAEHQLDLLGAATLTVATTCLLLASVWGGTTYGWDSPQILGLGATGVLFIGAFIAVEQRAPEPLLPLRLFRIGIFSVSSAASFILGALLFGVTIYVPLFVQGVQGGSATNAGAVLIPLAFAWVLISTISGQLISRFGRYRPFPIAGGVVTIAGVSLLASLGADDSRTQVAVALTVIGCGMGLMWQPYIVATQNRVAMREVGVATSGLVFFRSMGGSLAVAVLGTILANRLATELVAELGEAGRTVDPNRLFDGSNEIGVELLDGVQEALAASLHTVFLVLVPLAVAALALALALQEKPLARTHEERDSA</sequence>
<evidence type="ECO:0000256" key="6">
    <source>
        <dbReference type="ARBA" id="ARBA00023136"/>
    </source>
</evidence>
<dbReference type="Pfam" id="PF07690">
    <property type="entry name" value="MFS_1"/>
    <property type="match status" value="1"/>
</dbReference>
<keyword evidence="4 7" id="KW-0812">Transmembrane</keyword>
<dbReference type="PRINTS" id="PR01036">
    <property type="entry name" value="TCRTETB"/>
</dbReference>
<evidence type="ECO:0000256" key="4">
    <source>
        <dbReference type="ARBA" id="ARBA00022692"/>
    </source>
</evidence>
<feature type="transmembrane region" description="Helical" evidence="7">
    <location>
        <begin position="213"/>
        <end position="231"/>
    </location>
</feature>
<gene>
    <name evidence="9" type="ORF">LRS13_25060</name>
</gene>
<feature type="transmembrane region" description="Helical" evidence="7">
    <location>
        <begin position="282"/>
        <end position="304"/>
    </location>
</feature>
<feature type="transmembrane region" description="Helical" evidence="7">
    <location>
        <begin position="316"/>
        <end position="336"/>
    </location>
</feature>
<evidence type="ECO:0000256" key="3">
    <source>
        <dbReference type="ARBA" id="ARBA00022475"/>
    </source>
</evidence>
<feature type="transmembrane region" description="Helical" evidence="7">
    <location>
        <begin position="376"/>
        <end position="401"/>
    </location>
</feature>
<feature type="transmembrane region" description="Helical" evidence="7">
    <location>
        <begin position="149"/>
        <end position="168"/>
    </location>
</feature>
<dbReference type="Gene3D" id="1.20.1720.10">
    <property type="entry name" value="Multidrug resistance protein D"/>
    <property type="match status" value="1"/>
</dbReference>
<dbReference type="Gene3D" id="1.20.1250.20">
    <property type="entry name" value="MFS general substrate transporter like domains"/>
    <property type="match status" value="1"/>
</dbReference>
<name>A0ABY5PGR9_9ACTN</name>
<dbReference type="PROSITE" id="PS50850">
    <property type="entry name" value="MFS"/>
    <property type="match status" value="1"/>
</dbReference>
<feature type="transmembrane region" description="Helical" evidence="7">
    <location>
        <begin position="445"/>
        <end position="468"/>
    </location>
</feature>
<feature type="transmembrane region" description="Helical" evidence="7">
    <location>
        <begin position="180"/>
        <end position="201"/>
    </location>
</feature>
<comment type="subcellular location">
    <subcellularLocation>
        <location evidence="1">Cell membrane</location>
        <topology evidence="1">Multi-pass membrane protein</topology>
    </subcellularLocation>
</comment>
<dbReference type="EMBL" id="CP088295">
    <property type="protein sequence ID" value="UUY03884.1"/>
    <property type="molecule type" value="Genomic_DNA"/>
</dbReference>
<feature type="transmembrane region" description="Helical" evidence="7">
    <location>
        <begin position="31"/>
        <end position="49"/>
    </location>
</feature>
<dbReference type="CDD" id="cd17502">
    <property type="entry name" value="MFS_Azr1_MDR_like"/>
    <property type="match status" value="1"/>
</dbReference>
<dbReference type="PANTHER" id="PTHR23501">
    <property type="entry name" value="MAJOR FACILITATOR SUPERFAMILY"/>
    <property type="match status" value="1"/>
</dbReference>
<reference evidence="10" key="1">
    <citation type="submission" date="2021-11" db="EMBL/GenBank/DDBJ databases">
        <title>Cultivation dependent microbiological survey of springs from the worlds oldest radium mine currently devoted to the extraction of radon-saturated water.</title>
        <authorList>
            <person name="Kapinusova G."/>
            <person name="Smrhova T."/>
            <person name="Strejcek M."/>
            <person name="Suman J."/>
            <person name="Jani K."/>
            <person name="Pajer P."/>
            <person name="Uhlik O."/>
        </authorList>
    </citation>
    <scope>NUCLEOTIDE SEQUENCE [LARGE SCALE GENOMIC DNA]</scope>
    <source>
        <strain evidence="10">J379</strain>
    </source>
</reference>
<evidence type="ECO:0000256" key="5">
    <source>
        <dbReference type="ARBA" id="ARBA00022989"/>
    </source>
</evidence>
<dbReference type="InterPro" id="IPR004638">
    <property type="entry name" value="EmrB-like"/>
</dbReference>
<dbReference type="SUPFAM" id="SSF103473">
    <property type="entry name" value="MFS general substrate transporter"/>
    <property type="match status" value="1"/>
</dbReference>
<dbReference type="InterPro" id="IPR020846">
    <property type="entry name" value="MFS_dom"/>
</dbReference>
<accession>A0ABY5PGR9</accession>
<feature type="transmembrane region" description="Helical" evidence="7">
    <location>
        <begin position="61"/>
        <end position="80"/>
    </location>
</feature>
<protein>
    <submittedName>
        <fullName evidence="9">MFS transporter</fullName>
    </submittedName>
</protein>
<evidence type="ECO:0000256" key="7">
    <source>
        <dbReference type="SAM" id="Phobius"/>
    </source>
</evidence>
<dbReference type="InterPro" id="IPR011701">
    <property type="entry name" value="MFS"/>
</dbReference>
<keyword evidence="2" id="KW-0813">Transport</keyword>
<dbReference type="Proteomes" id="UP001058860">
    <property type="component" value="Chromosome"/>
</dbReference>
<evidence type="ECO:0000313" key="9">
    <source>
        <dbReference type="EMBL" id="UUY03884.1"/>
    </source>
</evidence>
<evidence type="ECO:0000259" key="8">
    <source>
        <dbReference type="PROSITE" id="PS50850"/>
    </source>
</evidence>
<keyword evidence="6 7" id="KW-0472">Membrane</keyword>
<feature type="transmembrane region" description="Helical" evidence="7">
    <location>
        <begin position="119"/>
        <end position="137"/>
    </location>
</feature>
<evidence type="ECO:0000313" key="10">
    <source>
        <dbReference type="Proteomes" id="UP001058860"/>
    </source>
</evidence>
<feature type="domain" description="Major facilitator superfamily (MFS) profile" evidence="8">
    <location>
        <begin position="1"/>
        <end position="473"/>
    </location>
</feature>
<dbReference type="InterPro" id="IPR036259">
    <property type="entry name" value="MFS_trans_sf"/>
</dbReference>
<evidence type="ECO:0000256" key="2">
    <source>
        <dbReference type="ARBA" id="ARBA00022448"/>
    </source>
</evidence>
<organism evidence="9 10">
    <name type="scientific">Svornostia abyssi</name>
    <dbReference type="NCBI Taxonomy" id="2898438"/>
    <lineage>
        <taxon>Bacteria</taxon>
        <taxon>Bacillati</taxon>
        <taxon>Actinomycetota</taxon>
        <taxon>Thermoleophilia</taxon>
        <taxon>Solirubrobacterales</taxon>
        <taxon>Baekduiaceae</taxon>
        <taxon>Svornostia</taxon>
    </lineage>
</organism>
<feature type="transmembrane region" description="Helical" evidence="7">
    <location>
        <begin position="342"/>
        <end position="364"/>
    </location>
</feature>
<proteinExistence type="predicted"/>
<dbReference type="NCBIfam" id="TIGR00711">
    <property type="entry name" value="efflux_EmrB"/>
    <property type="match status" value="1"/>
</dbReference>
<keyword evidence="3" id="KW-1003">Cell membrane</keyword>
<feature type="transmembrane region" description="Helical" evidence="7">
    <location>
        <begin position="86"/>
        <end position="107"/>
    </location>
</feature>
<keyword evidence="5 7" id="KW-1133">Transmembrane helix</keyword>